<protein>
    <submittedName>
        <fullName evidence="1">Uncharacterized protein</fullName>
    </submittedName>
</protein>
<evidence type="ECO:0000313" key="2">
    <source>
        <dbReference type="Proteomes" id="UP000233556"/>
    </source>
</evidence>
<proteinExistence type="predicted"/>
<dbReference type="Proteomes" id="UP000233556">
    <property type="component" value="Unassembled WGS sequence"/>
</dbReference>
<dbReference type="EMBL" id="KZ505785">
    <property type="protein sequence ID" value="PKU45044.1"/>
    <property type="molecule type" value="Genomic_DNA"/>
</dbReference>
<gene>
    <name evidence="1" type="ORF">llap_4657</name>
</gene>
<reference evidence="2" key="2">
    <citation type="submission" date="2017-12" db="EMBL/GenBank/DDBJ databases">
        <title>Genome sequence of the Bar-tailed Godwit (Limosa lapponica baueri).</title>
        <authorList>
            <person name="Lima N.C.B."/>
            <person name="Parody-Merino A.M."/>
            <person name="Battley P.F."/>
            <person name="Fidler A.E."/>
            <person name="Prosdocimi F."/>
        </authorList>
    </citation>
    <scope>NUCLEOTIDE SEQUENCE [LARGE SCALE GENOMIC DNA]</scope>
</reference>
<keyword evidence="2" id="KW-1185">Reference proteome</keyword>
<dbReference type="OrthoDB" id="10554970at2759"/>
<name>A0A2I0UG78_LIMLA</name>
<evidence type="ECO:0000313" key="1">
    <source>
        <dbReference type="EMBL" id="PKU45044.1"/>
    </source>
</evidence>
<accession>A0A2I0UG78</accession>
<sequence length="168" mass="19531">MQYRVAFSCYSSLEEMVQFGSEIRRKLLAFIIPLIASDYPVVPTAVNYMASEVLQVVLTAWHKNRLYKKNTDQIGPSLMVQADILGKFSSLFNLAFHQGIPADQRDVDLEEWAKMLYGNSSIYPLERFNTVETEKIYVDKLDKNAVFYLNYLPLEDVFVKPWEQKMNK</sequence>
<organism evidence="1 2">
    <name type="scientific">Limosa lapponica baueri</name>
    <dbReference type="NCBI Taxonomy" id="1758121"/>
    <lineage>
        <taxon>Eukaryota</taxon>
        <taxon>Metazoa</taxon>
        <taxon>Chordata</taxon>
        <taxon>Craniata</taxon>
        <taxon>Vertebrata</taxon>
        <taxon>Euteleostomi</taxon>
        <taxon>Archelosauria</taxon>
        <taxon>Archosauria</taxon>
        <taxon>Dinosauria</taxon>
        <taxon>Saurischia</taxon>
        <taxon>Theropoda</taxon>
        <taxon>Coelurosauria</taxon>
        <taxon>Aves</taxon>
        <taxon>Neognathae</taxon>
        <taxon>Neoaves</taxon>
        <taxon>Charadriiformes</taxon>
        <taxon>Scolopacidae</taxon>
        <taxon>Limosa</taxon>
    </lineage>
</organism>
<dbReference type="AlphaFoldDB" id="A0A2I0UG78"/>
<reference evidence="2" key="1">
    <citation type="submission" date="2017-11" db="EMBL/GenBank/DDBJ databases">
        <authorList>
            <person name="Lima N.C."/>
            <person name="Parody-Merino A.M."/>
            <person name="Battley P.F."/>
            <person name="Fidler A.E."/>
            <person name="Prosdocimi F."/>
        </authorList>
    </citation>
    <scope>NUCLEOTIDE SEQUENCE [LARGE SCALE GENOMIC DNA]</scope>
</reference>